<dbReference type="GO" id="GO:0004792">
    <property type="term" value="F:thiosulfate-cyanide sulfurtransferase activity"/>
    <property type="evidence" value="ECO:0007669"/>
    <property type="project" value="UniProtKB-EC"/>
</dbReference>
<feature type="domain" description="Rhodanese" evidence="1">
    <location>
        <begin position="51"/>
        <end position="137"/>
    </location>
</feature>
<name>A0A2T0BFG9_9CLOT</name>
<protein>
    <submittedName>
        <fullName evidence="2">Thiosulfate sulfurtransferase PspE</fullName>
        <ecNumber evidence="2">2.8.1.1</ecNumber>
    </submittedName>
</protein>
<dbReference type="Gene3D" id="3.40.250.10">
    <property type="entry name" value="Rhodanese-like domain"/>
    <property type="match status" value="1"/>
</dbReference>
<dbReference type="Proteomes" id="UP000239471">
    <property type="component" value="Unassembled WGS sequence"/>
</dbReference>
<dbReference type="SMART" id="SM00450">
    <property type="entry name" value="RHOD"/>
    <property type="match status" value="1"/>
</dbReference>
<comment type="caution">
    <text evidence="2">The sequence shown here is derived from an EMBL/GenBank/DDBJ whole genome shotgun (WGS) entry which is preliminary data.</text>
</comment>
<dbReference type="PROSITE" id="PS51257">
    <property type="entry name" value="PROKAR_LIPOPROTEIN"/>
    <property type="match status" value="1"/>
</dbReference>
<dbReference type="RefSeq" id="WP_106059596.1">
    <property type="nucleotide sequence ID" value="NZ_PVXQ01000014.1"/>
</dbReference>
<dbReference type="AlphaFoldDB" id="A0A2T0BFG9"/>
<dbReference type="PANTHER" id="PTHR43031:SF1">
    <property type="entry name" value="PYRIDINE NUCLEOTIDE-DISULPHIDE OXIDOREDUCTASE"/>
    <property type="match status" value="1"/>
</dbReference>
<proteinExistence type="predicted"/>
<dbReference type="PANTHER" id="PTHR43031">
    <property type="entry name" value="FAD-DEPENDENT OXIDOREDUCTASE"/>
    <property type="match status" value="1"/>
</dbReference>
<dbReference type="Pfam" id="PF00581">
    <property type="entry name" value="Rhodanese"/>
    <property type="match status" value="1"/>
</dbReference>
<dbReference type="CDD" id="cd00158">
    <property type="entry name" value="RHOD"/>
    <property type="match status" value="1"/>
</dbReference>
<gene>
    <name evidence="2" type="primary">pspE</name>
    <name evidence="2" type="ORF">CLVI_16070</name>
</gene>
<evidence type="ECO:0000313" key="3">
    <source>
        <dbReference type="Proteomes" id="UP000239471"/>
    </source>
</evidence>
<evidence type="ECO:0000259" key="1">
    <source>
        <dbReference type="PROSITE" id="PS50206"/>
    </source>
</evidence>
<dbReference type="EMBL" id="PVXQ01000014">
    <property type="protein sequence ID" value="PRR82640.1"/>
    <property type="molecule type" value="Genomic_DNA"/>
</dbReference>
<dbReference type="InterPro" id="IPR036873">
    <property type="entry name" value="Rhodanese-like_dom_sf"/>
</dbReference>
<dbReference type="PROSITE" id="PS50206">
    <property type="entry name" value="RHODANESE_3"/>
    <property type="match status" value="1"/>
</dbReference>
<keyword evidence="2" id="KW-0808">Transferase</keyword>
<dbReference type="EC" id="2.8.1.1" evidence="2"/>
<dbReference type="InterPro" id="IPR001763">
    <property type="entry name" value="Rhodanese-like_dom"/>
</dbReference>
<organism evidence="2 3">
    <name type="scientific">Clostridium vincentii</name>
    <dbReference type="NCBI Taxonomy" id="52704"/>
    <lineage>
        <taxon>Bacteria</taxon>
        <taxon>Bacillati</taxon>
        <taxon>Bacillota</taxon>
        <taxon>Clostridia</taxon>
        <taxon>Eubacteriales</taxon>
        <taxon>Clostridiaceae</taxon>
        <taxon>Clostridium</taxon>
    </lineage>
</organism>
<evidence type="ECO:0000313" key="2">
    <source>
        <dbReference type="EMBL" id="PRR82640.1"/>
    </source>
</evidence>
<dbReference type="OrthoDB" id="9800872at2"/>
<reference evidence="2 3" key="1">
    <citation type="submission" date="2018-03" db="EMBL/GenBank/DDBJ databases">
        <title>Genome sequence of Clostridium vincentii DSM 10228.</title>
        <authorList>
            <person name="Poehlein A."/>
            <person name="Daniel R."/>
        </authorList>
    </citation>
    <scope>NUCLEOTIDE SEQUENCE [LARGE SCALE GENOMIC DNA]</scope>
    <source>
        <strain evidence="2 3">DSM 10228</strain>
    </source>
</reference>
<sequence>MKKLGKRAILLIMVLIGMLSLISCGKSEVVTTEKVTVTKISSEDAKKIMDEDKNIVILDVRTEDEYNSGHIENSILISVDDLEDNAEEILKDKDQKILVYCRTGNRSNTAGKTLNEMGYTNVYDFGGINSWKYELVK</sequence>
<dbReference type="InterPro" id="IPR050229">
    <property type="entry name" value="GlpE_sulfurtransferase"/>
</dbReference>
<keyword evidence="3" id="KW-1185">Reference proteome</keyword>
<accession>A0A2T0BFG9</accession>
<dbReference type="SUPFAM" id="SSF52821">
    <property type="entry name" value="Rhodanese/Cell cycle control phosphatase"/>
    <property type="match status" value="1"/>
</dbReference>